<dbReference type="AlphaFoldDB" id="A0A2M8FAW6"/>
<dbReference type="Proteomes" id="UP000231456">
    <property type="component" value="Unassembled WGS sequence"/>
</dbReference>
<name>A0A2M8FAW6_9BACT</name>
<protein>
    <submittedName>
        <fullName evidence="1">Uncharacterized protein</fullName>
    </submittedName>
</protein>
<proteinExistence type="predicted"/>
<organism evidence="1 2">
    <name type="scientific">Candidatus Magasanikbacteria bacterium CG_4_9_14_0_2_um_filter_42_11</name>
    <dbReference type="NCBI Taxonomy" id="1974643"/>
    <lineage>
        <taxon>Bacteria</taxon>
        <taxon>Candidatus Magasanikiibacteriota</taxon>
    </lineage>
</organism>
<dbReference type="EMBL" id="PFRH01000034">
    <property type="protein sequence ID" value="PJC52819.1"/>
    <property type="molecule type" value="Genomic_DNA"/>
</dbReference>
<comment type="caution">
    <text evidence="1">The sequence shown here is derived from an EMBL/GenBank/DDBJ whole genome shotgun (WGS) entry which is preliminary data.</text>
</comment>
<evidence type="ECO:0000313" key="2">
    <source>
        <dbReference type="Proteomes" id="UP000231456"/>
    </source>
</evidence>
<accession>A0A2M8FAW6</accession>
<evidence type="ECO:0000313" key="1">
    <source>
        <dbReference type="EMBL" id="PJC52819.1"/>
    </source>
</evidence>
<sequence>MSRIIQLFGMYFQYERTDKVHTYRKDFPRVWRGGTERFETRVILTHQPNTPWMSNVYILRKTGKYHLVLTSGSHTNESKALRGVLLHLQTLREINQTKTLQLKMQTGSTQVEVTCANTGFERISHTCEVPKQIRLAAGSRAVSDGRRKAIKHVKWDIDSLLYLLELLEERML</sequence>
<gene>
    <name evidence="1" type="ORF">CO030_00870</name>
</gene>
<reference evidence="2" key="1">
    <citation type="submission" date="2017-09" db="EMBL/GenBank/DDBJ databases">
        <title>Depth-based differentiation of microbial function through sediment-hosted aquifers and enrichment of novel symbionts in the deep terrestrial subsurface.</title>
        <authorList>
            <person name="Probst A.J."/>
            <person name="Ladd B."/>
            <person name="Jarett J.K."/>
            <person name="Geller-Mcgrath D.E."/>
            <person name="Sieber C.M.K."/>
            <person name="Emerson J.B."/>
            <person name="Anantharaman K."/>
            <person name="Thomas B.C."/>
            <person name="Malmstrom R."/>
            <person name="Stieglmeier M."/>
            <person name="Klingl A."/>
            <person name="Woyke T."/>
            <person name="Ryan C.M."/>
            <person name="Banfield J.F."/>
        </authorList>
    </citation>
    <scope>NUCLEOTIDE SEQUENCE [LARGE SCALE GENOMIC DNA]</scope>
</reference>